<evidence type="ECO:0000259" key="3">
    <source>
        <dbReference type="Pfam" id="PF25917"/>
    </source>
</evidence>
<dbReference type="PANTHER" id="PTHR30469">
    <property type="entry name" value="MULTIDRUG RESISTANCE PROTEIN MDTA"/>
    <property type="match status" value="1"/>
</dbReference>
<protein>
    <recommendedName>
        <fullName evidence="3">Multidrug resistance protein MdtA-like barrel-sandwich hybrid domain-containing protein</fullName>
    </recommendedName>
</protein>
<evidence type="ECO:0000256" key="1">
    <source>
        <dbReference type="SAM" id="Coils"/>
    </source>
</evidence>
<sequence length="400" mass="44352">MADLCRAGSLVRNKINRGAKVIKKIISILIVILVVFSAVMLLKKRKAQMAEAKPPAVRPIVVESFTLKKDNVLLTLPYIATVKSDAGAEINTKITGRIEKLPVQTGERVKKGDLLVKIDDDELKSKINGLQKEKQSLKWEIQSVKSVLRAKRTNLENLKKKHARTAELLKVDGASIEEYESEETSIAALKSEIEIQKNKINTLQYKIKILESKISEIKASLKYTKIYSSVSGTVSAKYASEGENIMAGKKILKITGNDKKYLEIQLPQDKTAKTIKTNGEFYNIKGLNDTDASGTLRYKTSYIKKLKASTGEILPIELVTYRGNNKLLPYNAVLDKDNDKFVFVYSNGNVKAREIDVAHSGIQGIVADNLSGVKRVITAKPDILLRVLSGVPVKVLSDKQ</sequence>
<dbReference type="SUPFAM" id="SSF111369">
    <property type="entry name" value="HlyD-like secretion proteins"/>
    <property type="match status" value="1"/>
</dbReference>
<accession>A0A3D5Q8J8</accession>
<proteinExistence type="predicted"/>
<evidence type="ECO:0000313" key="4">
    <source>
        <dbReference type="EMBL" id="HCW92185.1"/>
    </source>
</evidence>
<dbReference type="Gene3D" id="1.10.287.470">
    <property type="entry name" value="Helix hairpin bin"/>
    <property type="match status" value="1"/>
</dbReference>
<dbReference type="Gene3D" id="2.40.50.100">
    <property type="match status" value="1"/>
</dbReference>
<keyword evidence="2" id="KW-0472">Membrane</keyword>
<name>A0A3D5Q8J8_FLESI</name>
<dbReference type="InterPro" id="IPR058625">
    <property type="entry name" value="MdtA-like_BSH"/>
</dbReference>
<feature type="domain" description="Multidrug resistance protein MdtA-like barrel-sandwich hybrid" evidence="3">
    <location>
        <begin position="88"/>
        <end position="251"/>
    </location>
</feature>
<keyword evidence="1" id="KW-0175">Coiled coil</keyword>
<organism evidence="4 5">
    <name type="scientific">Flexistipes sinusarabici</name>
    <dbReference type="NCBI Taxonomy" id="2352"/>
    <lineage>
        <taxon>Bacteria</taxon>
        <taxon>Pseudomonadati</taxon>
        <taxon>Deferribacterota</taxon>
        <taxon>Deferribacteres</taxon>
        <taxon>Deferribacterales</taxon>
        <taxon>Flexistipitaceae</taxon>
        <taxon>Flexistipes</taxon>
    </lineage>
</organism>
<evidence type="ECO:0000256" key="2">
    <source>
        <dbReference type="SAM" id="Phobius"/>
    </source>
</evidence>
<dbReference type="PANTHER" id="PTHR30469:SF15">
    <property type="entry name" value="HLYD FAMILY OF SECRETION PROTEINS"/>
    <property type="match status" value="1"/>
</dbReference>
<keyword evidence="2" id="KW-0812">Transmembrane</keyword>
<feature type="transmembrane region" description="Helical" evidence="2">
    <location>
        <begin position="21"/>
        <end position="42"/>
    </location>
</feature>
<comment type="caution">
    <text evidence="4">The sequence shown here is derived from an EMBL/GenBank/DDBJ whole genome shotgun (WGS) entry which is preliminary data.</text>
</comment>
<keyword evidence="2" id="KW-1133">Transmembrane helix</keyword>
<reference evidence="4 5" key="1">
    <citation type="journal article" date="2018" name="Nat. Biotechnol.">
        <title>A standardized bacterial taxonomy based on genome phylogeny substantially revises the tree of life.</title>
        <authorList>
            <person name="Parks D.H."/>
            <person name="Chuvochina M."/>
            <person name="Waite D.W."/>
            <person name="Rinke C."/>
            <person name="Skarshewski A."/>
            <person name="Chaumeil P.A."/>
            <person name="Hugenholtz P."/>
        </authorList>
    </citation>
    <scope>NUCLEOTIDE SEQUENCE [LARGE SCALE GENOMIC DNA]</scope>
    <source>
        <strain evidence="4">UBA8672</strain>
    </source>
</reference>
<dbReference type="GO" id="GO:0015562">
    <property type="term" value="F:efflux transmembrane transporter activity"/>
    <property type="evidence" value="ECO:0007669"/>
    <property type="project" value="TreeGrafter"/>
</dbReference>
<evidence type="ECO:0000313" key="5">
    <source>
        <dbReference type="Proteomes" id="UP000262325"/>
    </source>
</evidence>
<gene>
    <name evidence="4" type="ORF">DHM44_00710</name>
</gene>
<dbReference type="AlphaFoldDB" id="A0A3D5Q8J8"/>
<feature type="coiled-coil region" evidence="1">
    <location>
        <begin position="120"/>
        <end position="213"/>
    </location>
</feature>
<dbReference type="Proteomes" id="UP000262325">
    <property type="component" value="Unassembled WGS sequence"/>
</dbReference>
<dbReference type="GO" id="GO:1990281">
    <property type="term" value="C:efflux pump complex"/>
    <property type="evidence" value="ECO:0007669"/>
    <property type="project" value="TreeGrafter"/>
</dbReference>
<dbReference type="Pfam" id="PF25917">
    <property type="entry name" value="BSH_RND"/>
    <property type="match status" value="1"/>
</dbReference>
<dbReference type="Gene3D" id="2.40.30.170">
    <property type="match status" value="1"/>
</dbReference>
<dbReference type="EMBL" id="DPPF01000014">
    <property type="protein sequence ID" value="HCW92185.1"/>
    <property type="molecule type" value="Genomic_DNA"/>
</dbReference>